<organism evidence="2 3">
    <name type="scientific">Fraxinus pennsylvanica</name>
    <dbReference type="NCBI Taxonomy" id="56036"/>
    <lineage>
        <taxon>Eukaryota</taxon>
        <taxon>Viridiplantae</taxon>
        <taxon>Streptophyta</taxon>
        <taxon>Embryophyta</taxon>
        <taxon>Tracheophyta</taxon>
        <taxon>Spermatophyta</taxon>
        <taxon>Magnoliopsida</taxon>
        <taxon>eudicotyledons</taxon>
        <taxon>Gunneridae</taxon>
        <taxon>Pentapetalae</taxon>
        <taxon>asterids</taxon>
        <taxon>lamiids</taxon>
        <taxon>Lamiales</taxon>
        <taxon>Oleaceae</taxon>
        <taxon>Oleeae</taxon>
        <taxon>Fraxinus</taxon>
    </lineage>
</organism>
<dbReference type="InterPro" id="IPR056900">
    <property type="entry name" value="COB_C"/>
</dbReference>
<reference evidence="2" key="1">
    <citation type="submission" date="2023-05" db="EMBL/GenBank/DDBJ databases">
        <authorList>
            <person name="Huff M."/>
        </authorList>
    </citation>
    <scope>NUCLEOTIDE SEQUENCE</scope>
</reference>
<dbReference type="PANTHER" id="PTHR31052">
    <property type="entry name" value="COBRA-LIKE PROTEIN 7"/>
    <property type="match status" value="1"/>
</dbReference>
<proteinExistence type="predicted"/>
<evidence type="ECO:0000313" key="3">
    <source>
        <dbReference type="Proteomes" id="UP000834106"/>
    </source>
</evidence>
<dbReference type="PANTHER" id="PTHR31052:SF2">
    <property type="entry name" value="COBRA-LIKE PROTEIN 10"/>
    <property type="match status" value="1"/>
</dbReference>
<dbReference type="Proteomes" id="UP000834106">
    <property type="component" value="Chromosome 2"/>
</dbReference>
<dbReference type="EMBL" id="OU503037">
    <property type="protein sequence ID" value="CAI9756958.1"/>
    <property type="molecule type" value="Genomic_DNA"/>
</dbReference>
<dbReference type="Pfam" id="PF25079">
    <property type="entry name" value="COB_C"/>
    <property type="match status" value="1"/>
</dbReference>
<name>A0AAD2DLW5_9LAMI</name>
<sequence length="124" mass="14427">MLPLDAFLLPFDNGMEKANPWYTIKSKSHLPAKLPCPDNCGLSINWHVNSDYKIGWTTRIKLFNWDEFSFYDWFAAIQFPGYENVYSFNNIKLPQPKNTILMQELLDLNYLVGEVNGINHVIDP</sequence>
<protein>
    <recommendedName>
        <fullName evidence="1">COBRA C-terminal domain-containing protein</fullName>
    </recommendedName>
</protein>
<evidence type="ECO:0000259" key="1">
    <source>
        <dbReference type="Pfam" id="PF25079"/>
    </source>
</evidence>
<evidence type="ECO:0000313" key="2">
    <source>
        <dbReference type="EMBL" id="CAI9756958.1"/>
    </source>
</evidence>
<gene>
    <name evidence="2" type="ORF">FPE_LOCUS4388</name>
</gene>
<dbReference type="AlphaFoldDB" id="A0AAD2DLW5"/>
<keyword evidence="3" id="KW-1185">Reference proteome</keyword>
<accession>A0AAD2DLW5</accession>
<feature type="domain" description="COBRA C-terminal" evidence="1">
    <location>
        <begin position="2"/>
        <end position="120"/>
    </location>
</feature>